<organism evidence="1 2">
    <name type="scientific">Kineothrix sedimenti</name>
    <dbReference type="NCBI Taxonomy" id="3123317"/>
    <lineage>
        <taxon>Bacteria</taxon>
        <taxon>Bacillati</taxon>
        <taxon>Bacillota</taxon>
        <taxon>Clostridia</taxon>
        <taxon>Lachnospirales</taxon>
        <taxon>Lachnospiraceae</taxon>
        <taxon>Kineothrix</taxon>
    </lineage>
</organism>
<dbReference type="EMBL" id="CP146256">
    <property type="protein sequence ID" value="XAH73154.1"/>
    <property type="molecule type" value="Genomic_DNA"/>
</dbReference>
<keyword evidence="2" id="KW-1185">Reference proteome</keyword>
<evidence type="ECO:0000313" key="2">
    <source>
        <dbReference type="Proteomes" id="UP001451571"/>
    </source>
</evidence>
<protein>
    <recommendedName>
        <fullName evidence="3">Immunity protein 26 of polymorphic toxin system</fullName>
    </recommendedName>
</protein>
<evidence type="ECO:0000313" key="1">
    <source>
        <dbReference type="EMBL" id="XAH73154.1"/>
    </source>
</evidence>
<sequence length="201" mass="23472">MIGQINMFDIINPAEEIKEPPILLSIGQTVYKVLRGDVIKYTVYDEKSWICGDNDRGYRLKVKGGCYGVTLNSRLGIETFTEYKSAKEVAEAYINNHNVMIGAKIKASEVIAYRYIRECDNREMKAFYARIGSGLLYVKEFMTYEHIIDDTAKNIKKFMEQQEFKYDQPEQFDYIPKFKNMYPCRKDVDWMYAPAEYSGCI</sequence>
<accession>A0ABZ3EV28</accession>
<name>A0ABZ3EV28_9FIRM</name>
<proteinExistence type="predicted"/>
<evidence type="ECO:0008006" key="3">
    <source>
        <dbReference type="Google" id="ProtNLM"/>
    </source>
</evidence>
<dbReference type="Proteomes" id="UP001451571">
    <property type="component" value="Chromosome"/>
</dbReference>
<reference evidence="1 2" key="1">
    <citation type="submission" date="2024-02" db="EMBL/GenBank/DDBJ databases">
        <title>Bacterial strain from lacustrine sediment.</title>
        <authorList>
            <person name="Petit C."/>
            <person name="Fadhlaoui K."/>
        </authorList>
    </citation>
    <scope>NUCLEOTIDE SEQUENCE [LARGE SCALE GENOMIC DNA]</scope>
    <source>
        <strain evidence="1 2">IPX-CK</strain>
    </source>
</reference>
<dbReference type="RefSeq" id="WP_342756761.1">
    <property type="nucleotide sequence ID" value="NZ_CP146256.1"/>
</dbReference>
<gene>
    <name evidence="1" type="ORF">V6984_16820</name>
</gene>